<protein>
    <submittedName>
        <fullName evidence="1">Uncharacterized protein</fullName>
    </submittedName>
</protein>
<evidence type="ECO:0000313" key="1">
    <source>
        <dbReference type="EMBL" id="KAD2392980.1"/>
    </source>
</evidence>
<evidence type="ECO:0000313" key="2">
    <source>
        <dbReference type="Proteomes" id="UP000326396"/>
    </source>
</evidence>
<keyword evidence="2" id="KW-1185">Reference proteome</keyword>
<sequence>MRTDQPDAIWIILIQALRLASRGHTRRYAWKPHIALHSRANTSVSPSFHQKNSIFEALKLGKSLEQEESLEKPSTIILGDEDHTSCVLNLSGIQATRSF</sequence>
<dbReference type="AlphaFoldDB" id="A0A5N6LL99"/>
<gene>
    <name evidence="1" type="ORF">E3N88_39957</name>
</gene>
<name>A0A5N6LL99_9ASTR</name>
<accession>A0A5N6LL99</accession>
<comment type="caution">
    <text evidence="1">The sequence shown here is derived from an EMBL/GenBank/DDBJ whole genome shotgun (WGS) entry which is preliminary data.</text>
</comment>
<proteinExistence type="predicted"/>
<organism evidence="1 2">
    <name type="scientific">Mikania micrantha</name>
    <name type="common">bitter vine</name>
    <dbReference type="NCBI Taxonomy" id="192012"/>
    <lineage>
        <taxon>Eukaryota</taxon>
        <taxon>Viridiplantae</taxon>
        <taxon>Streptophyta</taxon>
        <taxon>Embryophyta</taxon>
        <taxon>Tracheophyta</taxon>
        <taxon>Spermatophyta</taxon>
        <taxon>Magnoliopsida</taxon>
        <taxon>eudicotyledons</taxon>
        <taxon>Gunneridae</taxon>
        <taxon>Pentapetalae</taxon>
        <taxon>asterids</taxon>
        <taxon>campanulids</taxon>
        <taxon>Asterales</taxon>
        <taxon>Asteraceae</taxon>
        <taxon>Asteroideae</taxon>
        <taxon>Heliantheae alliance</taxon>
        <taxon>Eupatorieae</taxon>
        <taxon>Mikania</taxon>
    </lineage>
</organism>
<reference evidence="1 2" key="1">
    <citation type="submission" date="2019-05" db="EMBL/GenBank/DDBJ databases">
        <title>Mikania micrantha, genome provides insights into the molecular mechanism of rapid growth.</title>
        <authorList>
            <person name="Liu B."/>
        </authorList>
    </citation>
    <scope>NUCLEOTIDE SEQUENCE [LARGE SCALE GENOMIC DNA]</scope>
    <source>
        <strain evidence="1">NLD-2019</strain>
        <tissue evidence="1">Leaf</tissue>
    </source>
</reference>
<dbReference type="EMBL" id="SZYD01000019">
    <property type="protein sequence ID" value="KAD2392980.1"/>
    <property type="molecule type" value="Genomic_DNA"/>
</dbReference>
<dbReference type="Proteomes" id="UP000326396">
    <property type="component" value="Linkage Group LG9"/>
</dbReference>